<dbReference type="EMBL" id="JBHSSE010000016">
    <property type="protein sequence ID" value="MFC6201767.1"/>
    <property type="molecule type" value="Genomic_DNA"/>
</dbReference>
<gene>
    <name evidence="2" type="ORF">ACFP1L_07765</name>
</gene>
<sequence>MSKTTRINTEMRYINNRQQFTISDLMVEFQISRSTAARDLAVIQELGMPLISSVGPDGGFTVMRNQLLPAVQFNTEELKALFVSFMATTNQQLPFLQNRQTLTEKLLAIASQTQQDTLIDLQKLLRFENTNPLNTDILELTDVAVPQLKRLINAALINRHLQLTYVDATIEIVYVQYLAQQQAKWSLVCFSLTTDQLRTIPLRQIKAVKTMPTRLDAATMARRLQQATPKPTITLQLGPHAISQFKRLHQPDQYLQFLDPFEQSARFQTYLDLNDTAAVTAFIDWLLFLGQDVRRQQFPSKLRQLVQKRLQSWSD</sequence>
<dbReference type="PANTHER" id="PTHR34580">
    <property type="match status" value="1"/>
</dbReference>
<name>A0ABW1SJQ3_9LACO</name>
<dbReference type="Pfam" id="PF08279">
    <property type="entry name" value="HTH_11"/>
    <property type="match status" value="1"/>
</dbReference>
<feature type="domain" description="Helix-turn-helix type 11" evidence="1">
    <location>
        <begin position="11"/>
        <end position="56"/>
    </location>
</feature>
<dbReference type="RefSeq" id="WP_171002282.1">
    <property type="nucleotide sequence ID" value="NZ_BJDI01000002.1"/>
</dbReference>
<dbReference type="InterPro" id="IPR013196">
    <property type="entry name" value="HTH_11"/>
</dbReference>
<evidence type="ECO:0000313" key="2">
    <source>
        <dbReference type="EMBL" id="MFC6201767.1"/>
    </source>
</evidence>
<dbReference type="InterPro" id="IPR051534">
    <property type="entry name" value="CBASS_pafABC_assoc_protein"/>
</dbReference>
<reference evidence="3" key="1">
    <citation type="journal article" date="2019" name="Int. J. Syst. Evol. Microbiol.">
        <title>The Global Catalogue of Microorganisms (GCM) 10K type strain sequencing project: providing services to taxonomists for standard genome sequencing and annotation.</title>
        <authorList>
            <consortium name="The Broad Institute Genomics Platform"/>
            <consortium name="The Broad Institute Genome Sequencing Center for Infectious Disease"/>
            <person name="Wu L."/>
            <person name="Ma J."/>
        </authorList>
    </citation>
    <scope>NUCLEOTIDE SEQUENCE [LARGE SCALE GENOMIC DNA]</scope>
    <source>
        <strain evidence="3">CCM 8930</strain>
    </source>
</reference>
<organism evidence="2 3">
    <name type="scientific">Lactiplantibacillus nangangensis</name>
    <dbReference type="NCBI Taxonomy" id="2559917"/>
    <lineage>
        <taxon>Bacteria</taxon>
        <taxon>Bacillati</taxon>
        <taxon>Bacillota</taxon>
        <taxon>Bacilli</taxon>
        <taxon>Lactobacillales</taxon>
        <taxon>Lactobacillaceae</taxon>
        <taxon>Lactiplantibacillus</taxon>
    </lineage>
</organism>
<comment type="caution">
    <text evidence="2">The sequence shown here is derived from an EMBL/GenBank/DDBJ whole genome shotgun (WGS) entry which is preliminary data.</text>
</comment>
<protein>
    <submittedName>
        <fullName evidence="2">Helix-turn-helix transcriptional regulator</fullName>
    </submittedName>
</protein>
<dbReference type="PANTHER" id="PTHR34580:SF9">
    <property type="entry name" value="SLL5097 PROTEIN"/>
    <property type="match status" value="1"/>
</dbReference>
<evidence type="ECO:0000313" key="3">
    <source>
        <dbReference type="Proteomes" id="UP001596171"/>
    </source>
</evidence>
<accession>A0ABW1SJQ3</accession>
<dbReference type="Gene3D" id="1.10.10.10">
    <property type="entry name" value="Winged helix-like DNA-binding domain superfamily/Winged helix DNA-binding domain"/>
    <property type="match status" value="1"/>
</dbReference>
<keyword evidence="3" id="KW-1185">Reference proteome</keyword>
<proteinExistence type="predicted"/>
<dbReference type="InterPro" id="IPR036388">
    <property type="entry name" value="WH-like_DNA-bd_sf"/>
</dbReference>
<evidence type="ECO:0000259" key="1">
    <source>
        <dbReference type="Pfam" id="PF08279"/>
    </source>
</evidence>
<dbReference type="Proteomes" id="UP001596171">
    <property type="component" value="Unassembled WGS sequence"/>
</dbReference>